<dbReference type="PROSITE" id="PS00012">
    <property type="entry name" value="PHOSPHOPANTETHEINE"/>
    <property type="match status" value="1"/>
</dbReference>
<dbReference type="Gene3D" id="3.40.50.980">
    <property type="match status" value="2"/>
</dbReference>
<dbReference type="SMART" id="SM00822">
    <property type="entry name" value="PKS_KR"/>
    <property type="match status" value="1"/>
</dbReference>
<dbReference type="FunFam" id="3.40.50.980:FF:000001">
    <property type="entry name" value="Non-ribosomal peptide synthetase"/>
    <property type="match status" value="1"/>
</dbReference>
<evidence type="ECO:0000259" key="10">
    <source>
        <dbReference type="PROSITE" id="PS50075"/>
    </source>
</evidence>
<dbReference type="InterPro" id="IPR018201">
    <property type="entry name" value="Ketoacyl_synth_AS"/>
</dbReference>
<dbReference type="InterPro" id="IPR001227">
    <property type="entry name" value="Ac_transferase_dom_sf"/>
</dbReference>
<keyword evidence="2" id="KW-0597">Phosphoprotein</keyword>
<dbReference type="SUPFAM" id="SSF47336">
    <property type="entry name" value="ACP-like"/>
    <property type="match status" value="2"/>
</dbReference>
<dbReference type="Gene3D" id="3.40.366.10">
    <property type="entry name" value="Malonyl-Coenzyme A Acyl Carrier Protein, domain 2"/>
    <property type="match status" value="1"/>
</dbReference>
<organism evidence="12 13">
    <name type="scientific">Ophiocordyceps australis</name>
    <dbReference type="NCBI Taxonomy" id="1399860"/>
    <lineage>
        <taxon>Eukaryota</taxon>
        <taxon>Fungi</taxon>
        <taxon>Dikarya</taxon>
        <taxon>Ascomycota</taxon>
        <taxon>Pezizomycotina</taxon>
        <taxon>Sordariomycetes</taxon>
        <taxon>Hypocreomycetidae</taxon>
        <taxon>Hypocreales</taxon>
        <taxon>Ophiocordycipitaceae</taxon>
        <taxon>Ophiocordyceps</taxon>
    </lineage>
</organism>
<evidence type="ECO:0000256" key="2">
    <source>
        <dbReference type="ARBA" id="ARBA00022553"/>
    </source>
</evidence>
<dbReference type="InterPro" id="IPR020841">
    <property type="entry name" value="PKS_Beta-ketoAc_synthase_dom"/>
</dbReference>
<gene>
    <name evidence="12" type="ORF">CDD81_2029</name>
</gene>
<dbReference type="InterPro" id="IPR036736">
    <property type="entry name" value="ACP-like_sf"/>
</dbReference>
<proteinExistence type="inferred from homology"/>
<dbReference type="InterPro" id="IPR000873">
    <property type="entry name" value="AMP-dep_synth/lig_dom"/>
</dbReference>
<evidence type="ECO:0000256" key="4">
    <source>
        <dbReference type="ARBA" id="ARBA00022603"/>
    </source>
</evidence>
<dbReference type="InterPro" id="IPR010080">
    <property type="entry name" value="Thioester_reductase-like_dom"/>
</dbReference>
<dbReference type="PANTHER" id="PTHR43775">
    <property type="entry name" value="FATTY ACID SYNTHASE"/>
    <property type="match status" value="1"/>
</dbReference>
<dbReference type="Pfam" id="PF13193">
    <property type="entry name" value="AMP-binding_C"/>
    <property type="match status" value="1"/>
</dbReference>
<keyword evidence="7" id="KW-0560">Oxidoreductase</keyword>
<dbReference type="InterPro" id="IPR010071">
    <property type="entry name" value="AA_adenyl_dom"/>
</dbReference>
<dbReference type="Pfam" id="PF00501">
    <property type="entry name" value="AMP-binding"/>
    <property type="match status" value="1"/>
</dbReference>
<comment type="similarity">
    <text evidence="8">Belongs to the NRP synthetase family.</text>
</comment>
<dbReference type="Gene3D" id="1.10.1200.10">
    <property type="entry name" value="ACP-like"/>
    <property type="match status" value="2"/>
</dbReference>
<feature type="domain" description="Carrier" evidence="10">
    <location>
        <begin position="2040"/>
        <end position="2118"/>
    </location>
</feature>
<dbReference type="GO" id="GO:0044550">
    <property type="term" value="P:secondary metabolite biosynthetic process"/>
    <property type="evidence" value="ECO:0007669"/>
    <property type="project" value="UniProtKB-ARBA"/>
</dbReference>
<dbReference type="InterPro" id="IPR025110">
    <property type="entry name" value="AMP-bd_C"/>
</dbReference>
<dbReference type="SUPFAM" id="SSF56801">
    <property type="entry name" value="Acetyl-CoA synthetase-like"/>
    <property type="match status" value="1"/>
</dbReference>
<dbReference type="InterPro" id="IPR036291">
    <property type="entry name" value="NAD(P)-bd_dom_sf"/>
</dbReference>
<dbReference type="SUPFAM" id="SSF55048">
    <property type="entry name" value="Probable ACP-binding domain of malonyl-CoA ACP transacylase"/>
    <property type="match status" value="1"/>
</dbReference>
<dbReference type="SUPFAM" id="SSF51735">
    <property type="entry name" value="NAD(P)-binding Rossmann-fold domains"/>
    <property type="match status" value="3"/>
</dbReference>
<keyword evidence="6" id="KW-0677">Repeat</keyword>
<dbReference type="Pfam" id="PF02801">
    <property type="entry name" value="Ketoacyl-synt_C"/>
    <property type="match status" value="1"/>
</dbReference>
<dbReference type="InterPro" id="IPR016039">
    <property type="entry name" value="Thiolase-like"/>
</dbReference>
<evidence type="ECO:0000256" key="9">
    <source>
        <dbReference type="SAM" id="MobiDB-lite"/>
    </source>
</evidence>
<evidence type="ECO:0000256" key="8">
    <source>
        <dbReference type="ARBA" id="ARBA00029454"/>
    </source>
</evidence>
<dbReference type="InterPro" id="IPR009081">
    <property type="entry name" value="PP-bd_ACP"/>
</dbReference>
<dbReference type="InterPro" id="IPR014030">
    <property type="entry name" value="Ketoacyl_synth_N"/>
</dbReference>
<dbReference type="SUPFAM" id="SSF53901">
    <property type="entry name" value="Thiolase-like"/>
    <property type="match status" value="1"/>
</dbReference>
<dbReference type="InterPro" id="IPR014043">
    <property type="entry name" value="Acyl_transferase_dom"/>
</dbReference>
<dbReference type="Pfam" id="PF00698">
    <property type="entry name" value="Acyl_transf_1"/>
    <property type="match status" value="1"/>
</dbReference>
<evidence type="ECO:0000256" key="3">
    <source>
        <dbReference type="ARBA" id="ARBA00022598"/>
    </source>
</evidence>
<evidence type="ECO:0000259" key="11">
    <source>
        <dbReference type="PROSITE" id="PS52004"/>
    </source>
</evidence>
<evidence type="ECO:0000256" key="7">
    <source>
        <dbReference type="ARBA" id="ARBA00023002"/>
    </source>
</evidence>
<protein>
    <recommendedName>
        <fullName evidence="14">Carrier domain-containing protein</fullName>
    </recommendedName>
</protein>
<keyword evidence="5" id="KW-0808">Transferase</keyword>
<dbReference type="NCBIfam" id="TIGR01746">
    <property type="entry name" value="Thioester-redct"/>
    <property type="match status" value="1"/>
</dbReference>
<dbReference type="GO" id="GO:0006633">
    <property type="term" value="P:fatty acid biosynthetic process"/>
    <property type="evidence" value="ECO:0007669"/>
    <property type="project" value="InterPro"/>
</dbReference>
<dbReference type="NCBIfam" id="TIGR01733">
    <property type="entry name" value="AA-adenyl-dom"/>
    <property type="match status" value="1"/>
</dbReference>
<dbReference type="GO" id="GO:0031177">
    <property type="term" value="F:phosphopantetheine binding"/>
    <property type="evidence" value="ECO:0007669"/>
    <property type="project" value="InterPro"/>
</dbReference>
<dbReference type="FunFam" id="3.40.47.10:FF:000019">
    <property type="entry name" value="Polyketide synthase type I"/>
    <property type="match status" value="1"/>
</dbReference>
<dbReference type="InterPro" id="IPR054514">
    <property type="entry name" value="RhiE-like_linker"/>
</dbReference>
<dbReference type="GO" id="GO:0016491">
    <property type="term" value="F:oxidoreductase activity"/>
    <property type="evidence" value="ECO:0007669"/>
    <property type="project" value="UniProtKB-KW"/>
</dbReference>
<dbReference type="EMBL" id="NJET01000016">
    <property type="protein sequence ID" value="PHH65594.1"/>
    <property type="molecule type" value="Genomic_DNA"/>
</dbReference>
<dbReference type="PANTHER" id="PTHR43775:SF51">
    <property type="entry name" value="INACTIVE PHENOLPHTHIOCEROL SYNTHESIS POLYKETIDE SYNTHASE TYPE I PKS1-RELATED"/>
    <property type="match status" value="1"/>
</dbReference>
<sequence>MEIVSGEDVLVGGKEFCGIDESAMLGHCVHRLLEHSAKRHWERTAVICLERKLTYRQVHMLANHLARVLASRGVRRGDLVAVAVERSANVVIALLAVLKAGAAFVPMDPTFPARRISQMMEDAAPSLVVASASTIAVFSAWQDVCLLVDEALKDDDINGETLQVETRPEDLVFIMYTSGSTGRPKGVEMGHGALANLLLSLQREPGCDETDRMLAVSTISFDMAFLEIFLPLLCGAAVVMTEAQQTRDPRALVGLMKRHAITMMQATPAAWQMLLDSGWSGEPRLRSMLSTAEALPRRLAERLLDCGDELWNVYGPTETEIATVWKVRRGEEIVVGGAICNSRLYVLDDNMAPVALGSAGELYIGGAGVARGYRNNAELTRSRFLDDPFHPGGRVYRTGDLARFVAPNKLSILGRMDAQIKVRGYRIEPGDVEAAITDHKSVSGAVVIGRDKRLIAYIVRDRTRDKGPDGPLHTVLRPWLTERLPAYMMPCLFIELEALPLTPNGKVDRRALPDPAGVSRESRVVELPTSELEHRILAIWTQVLGHEDISVDDSFFEVGGDSARLIQVQQELEKLLNQILSTVELFEHFTIGKLAAHLTSARTNGLKGTPRKRQGGASDEDIAIVSTACRLPGGVETPEQFWDLLQKGADVIKHVPSDRWSADALYDADPDARGKSYCCTGGFLDSATCNSFDAHFFGISPREARALDPIQWIVLETCWEAFERAGYTSNQLRGSQTGVFIGTSNIAAYERVASGDAAGLDGYAATGTAAATLSGRVSYILGLEGPAMTVDTACSSSLVAIHLACSALRLGECDVAVSCGASLVLNPGLYIEFSRLRGVSPDGRCRAFAADAQGTGWGEGSAAIVLKRLSDAQRDGDAIHAVIRGTAMNHDGRSAGLTVPSGTSQQRLIRTCLSVAGLQPQDIDYIEAHGTGTKLGDPIEAAALADVFGHCRSEAHLPLYVGSAKSNLGHTQAAAGLVGLLKVILALQHESLPQTLHVSEPTPAVDWKCARMALVLEKQPWACKAHRPRRAGVSAFGIGGTNAHVVVQEAPRLINGDMEAPRRLNGDDGLPGDRNGVDDGTEAMNRDENATLLPASLPFLLSGVSDASLRAQAEKLRKYIEAKRPGSLGDIAYSLATSRNHFRRRLAVLAGNQAELLEKLAAVAQSPTLAAKDQTIATSAPKIAMLFTGQGSQRLGMGKQLSAVYPVFRDAIAEITAHFSNLERPLLNVMWAEAGSSDAAFLSRTDFAQPALFALEVALWRLWQSWGVCPDLVLGHSVGEIAAAHVAGVMDLDDACRLVAARGQLMQALPTSCGGAMASLEAGADEIAAAVKTLGLDAQLGIAGYNTPTQTVVSGDGPAVQQVIHYLLARGQRRHKRLDVSHAFHSHHMESILAPLSKVAESLSLRPPKLAIISSLSGRMAEPGQLSQASYWAQQARQAVRFCDGMQALASHGANVFVEVGPHPVLCGMGAACLGDASSKAWLPSLAAGKDEALVVQTSLADLHIRHVDLDWLAYFGPFGCRRVELPTYAFQRERVRPDNKLALWAPGLTSVDGAGSTASKSDFEIAWHPAATDHAQPSGKWGLLLVAQDAAWEAEITTALSRASGIQLVPVERLEDAQHLDGLLCLWESDANLDSATDVVFRAHDYTMRGLTQLQTAASMPFAPPLVWVTRNAVSVGAHDGASGLGAAPLWGLMRTGRNELAELRLRLLDVGQDSAPAALVSALMLSAEPECAVRQKQVLVPRLQCLEQASPAKRPLLRTDGAVLITGGVGGLGSQVARRLASAHGVCDLVLISRHGMAAPGAQDLLTELSGLGAKATVVAGDVAHFNSIKSIITTMFGPQRPLRGVVHAAGVSGAGIVSHLTSQQCRVVLAPKVDGSWNLHQLTRDMDLDLFAMFSSIASAWGMPGLANYSAANAFLDALASLRHAQHVPATSVAFGTWAGGGMASRMAATTETHLANFGVDVLQPGDGLDSLEQAIRSRRALTVAAMVDSKRLARYFTTQGGIPPFYRSFLGELQVEEKPLFDKDLRSKIAHAAPEQQAHLLLRVVRETVAQELGFSRPDLVDVDLPLQELGIDSLTAVLTRNHLAARTGLALTTNVILLQPSLRALGQALLHQLIRDEVGDALPQHSAPRLDVAAVLRGCLDADLCFDNSAASMPGRPESVLVTGATGFIGAFIVHELLQKGIVAHCLVRANSHDEGRCRLETTLEDYGLWRPDYASLLQPVVGDITQPLLGLSEAAFNALADGVDAICHSGALVDWMRPLNDYIGPNVISTHEVLRLASRGRAKALHLVSTIATLPLHRGFASVEDGPEYGYGTSKYIAERLVSAARWRGARASIYRLPLVTASAATGHFRLRRGDFLHMLLAGSLELGVFPSLDANLSAVLPVDYLSETITAMMTRDLRRIGRDFDFANPRAPPFNQFAALMGAVKVLPFSVWHQRVLDYAAAHPEAPLARITAVLDGYSDQTAPTMVQGYPGGEHILGGQDDYPAPPVDEQTVLRYRDRITVASLA</sequence>
<dbReference type="GO" id="GO:0016874">
    <property type="term" value="F:ligase activity"/>
    <property type="evidence" value="ECO:0007669"/>
    <property type="project" value="UniProtKB-KW"/>
</dbReference>
<dbReference type="InterPro" id="IPR020845">
    <property type="entry name" value="AMP-binding_CS"/>
</dbReference>
<dbReference type="InterPro" id="IPR006162">
    <property type="entry name" value="Ppantetheine_attach_site"/>
</dbReference>
<evidence type="ECO:0000256" key="6">
    <source>
        <dbReference type="ARBA" id="ARBA00022737"/>
    </source>
</evidence>
<evidence type="ECO:0008006" key="14">
    <source>
        <dbReference type="Google" id="ProtNLM"/>
    </source>
</evidence>
<dbReference type="FunFam" id="3.40.50.12780:FF:000012">
    <property type="entry name" value="Non-ribosomal peptide synthetase"/>
    <property type="match status" value="1"/>
</dbReference>
<dbReference type="SUPFAM" id="SSF52151">
    <property type="entry name" value="FabD/lysophospholipase-like"/>
    <property type="match status" value="1"/>
</dbReference>
<name>A0A2C5YF40_9HYPO</name>
<reference evidence="12 13" key="1">
    <citation type="submission" date="2017-06" db="EMBL/GenBank/DDBJ databases">
        <title>Ant-infecting Ophiocordyceps genomes reveal a high diversity of potential behavioral manipulation genes and a possible major role for enterotoxins.</title>
        <authorList>
            <person name="De Bekker C."/>
            <person name="Evans H.C."/>
            <person name="Brachmann A."/>
            <person name="Hughes D.P."/>
        </authorList>
    </citation>
    <scope>NUCLEOTIDE SEQUENCE [LARGE SCALE GENOMIC DNA]</scope>
    <source>
        <strain evidence="12 13">Map64</strain>
    </source>
</reference>
<dbReference type="PROSITE" id="PS52004">
    <property type="entry name" value="KS3_2"/>
    <property type="match status" value="1"/>
</dbReference>
<comment type="caution">
    <text evidence="12">The sequence shown here is derived from an EMBL/GenBank/DDBJ whole genome shotgun (WGS) entry which is preliminary data.</text>
</comment>
<dbReference type="InterPro" id="IPR016035">
    <property type="entry name" value="Acyl_Trfase/lysoPLipase"/>
</dbReference>
<dbReference type="CDD" id="cd05930">
    <property type="entry name" value="A_NRPS"/>
    <property type="match status" value="1"/>
</dbReference>
<dbReference type="GO" id="GO:0004312">
    <property type="term" value="F:fatty acid synthase activity"/>
    <property type="evidence" value="ECO:0007669"/>
    <property type="project" value="TreeGrafter"/>
</dbReference>
<dbReference type="Pfam" id="PF00550">
    <property type="entry name" value="PP-binding"/>
    <property type="match status" value="2"/>
</dbReference>
<feature type="domain" description="Carrier" evidence="10">
    <location>
        <begin position="527"/>
        <end position="602"/>
    </location>
</feature>
<dbReference type="SMART" id="SM00823">
    <property type="entry name" value="PKS_PP"/>
    <property type="match status" value="2"/>
</dbReference>
<keyword evidence="3" id="KW-0436">Ligase</keyword>
<dbReference type="Gene3D" id="3.40.47.10">
    <property type="match status" value="1"/>
</dbReference>
<evidence type="ECO:0000256" key="1">
    <source>
        <dbReference type="ARBA" id="ARBA00022450"/>
    </source>
</evidence>
<dbReference type="STRING" id="1399860.A0A2C5YF40"/>
<evidence type="ECO:0000313" key="13">
    <source>
        <dbReference type="Proteomes" id="UP000226192"/>
    </source>
</evidence>
<dbReference type="GO" id="GO:0032259">
    <property type="term" value="P:methylation"/>
    <property type="evidence" value="ECO:0007669"/>
    <property type="project" value="UniProtKB-KW"/>
</dbReference>
<dbReference type="GO" id="GO:0004315">
    <property type="term" value="F:3-oxoacyl-[acyl-carrier-protein] synthase activity"/>
    <property type="evidence" value="ECO:0007669"/>
    <property type="project" value="InterPro"/>
</dbReference>
<dbReference type="SMART" id="SM00825">
    <property type="entry name" value="PKS_KS"/>
    <property type="match status" value="1"/>
</dbReference>
<dbReference type="Gene3D" id="2.30.38.10">
    <property type="entry name" value="Luciferase, Domain 3"/>
    <property type="match status" value="1"/>
</dbReference>
<dbReference type="PROSITE" id="PS00455">
    <property type="entry name" value="AMP_BINDING"/>
    <property type="match status" value="1"/>
</dbReference>
<dbReference type="InterPro" id="IPR020806">
    <property type="entry name" value="PKS_PP-bd"/>
</dbReference>
<dbReference type="InterPro" id="IPR016036">
    <property type="entry name" value="Malonyl_transacylase_ACP-bd"/>
</dbReference>
<dbReference type="Gene3D" id="3.30.300.30">
    <property type="match status" value="1"/>
</dbReference>
<dbReference type="Pfam" id="PF07993">
    <property type="entry name" value="NAD_binding_4"/>
    <property type="match status" value="1"/>
</dbReference>
<dbReference type="GO" id="GO:0008168">
    <property type="term" value="F:methyltransferase activity"/>
    <property type="evidence" value="ECO:0007669"/>
    <property type="project" value="UniProtKB-KW"/>
</dbReference>
<evidence type="ECO:0000313" key="12">
    <source>
        <dbReference type="EMBL" id="PHH65594.1"/>
    </source>
</evidence>
<feature type="region of interest" description="Disordered" evidence="9">
    <location>
        <begin position="1058"/>
        <end position="1083"/>
    </location>
</feature>
<dbReference type="InterPro" id="IPR050091">
    <property type="entry name" value="PKS_NRPS_Biosynth_Enz"/>
</dbReference>
<evidence type="ECO:0000256" key="5">
    <source>
        <dbReference type="ARBA" id="ARBA00022679"/>
    </source>
</evidence>
<dbReference type="InterPro" id="IPR013120">
    <property type="entry name" value="FAR_NAD-bd"/>
</dbReference>
<dbReference type="SMART" id="SM00827">
    <property type="entry name" value="PKS_AT"/>
    <property type="match status" value="1"/>
</dbReference>
<dbReference type="Pfam" id="PF08659">
    <property type="entry name" value="KR"/>
    <property type="match status" value="1"/>
</dbReference>
<dbReference type="CDD" id="cd00833">
    <property type="entry name" value="PKS"/>
    <property type="match status" value="1"/>
</dbReference>
<dbReference type="Pfam" id="PF00109">
    <property type="entry name" value="ketoacyl-synt"/>
    <property type="match status" value="1"/>
</dbReference>
<keyword evidence="13" id="KW-1185">Reference proteome</keyword>
<keyword evidence="4" id="KW-0489">Methyltransferase</keyword>
<dbReference type="InterPro" id="IPR014031">
    <property type="entry name" value="Ketoacyl_synth_C"/>
</dbReference>
<feature type="domain" description="Ketosynthase family 3 (KS3)" evidence="11">
    <location>
        <begin position="619"/>
        <end position="1049"/>
    </location>
</feature>
<dbReference type="InterPro" id="IPR057326">
    <property type="entry name" value="KR_dom"/>
</dbReference>
<dbReference type="Gene3D" id="3.40.50.720">
    <property type="entry name" value="NAD(P)-binding Rossmann-like Domain"/>
    <property type="match status" value="2"/>
</dbReference>
<dbReference type="Pfam" id="PF22336">
    <property type="entry name" value="RhiE-like_linker"/>
    <property type="match status" value="1"/>
</dbReference>
<dbReference type="OrthoDB" id="5334845at2759"/>
<dbReference type="InterPro" id="IPR045851">
    <property type="entry name" value="AMP-bd_C_sf"/>
</dbReference>
<accession>A0A2C5YF40</accession>
<dbReference type="PROSITE" id="PS00606">
    <property type="entry name" value="KS3_1"/>
    <property type="match status" value="1"/>
</dbReference>
<dbReference type="Gene3D" id="3.30.70.3290">
    <property type="match status" value="1"/>
</dbReference>
<keyword evidence="1" id="KW-0596">Phosphopantetheine</keyword>
<dbReference type="CDD" id="cd08956">
    <property type="entry name" value="KR_3_FAS_SDR_x"/>
    <property type="match status" value="1"/>
</dbReference>
<dbReference type="PROSITE" id="PS50075">
    <property type="entry name" value="CARRIER"/>
    <property type="match status" value="2"/>
</dbReference>
<dbReference type="InterPro" id="IPR013968">
    <property type="entry name" value="PKS_KR"/>
</dbReference>
<dbReference type="Proteomes" id="UP000226192">
    <property type="component" value="Unassembled WGS sequence"/>
</dbReference>